<evidence type="ECO:0000313" key="2">
    <source>
        <dbReference type="Proteomes" id="UP000256488"/>
    </source>
</evidence>
<gene>
    <name evidence="1" type="ORF">CAI16_20370</name>
</gene>
<protein>
    <submittedName>
        <fullName evidence="1">Uncharacterized protein</fullName>
    </submittedName>
</protein>
<dbReference type="Proteomes" id="UP000256488">
    <property type="component" value="Unassembled WGS sequence"/>
</dbReference>
<dbReference type="EMBL" id="NFZX01000137">
    <property type="protein sequence ID" value="RFA31613.1"/>
    <property type="molecule type" value="Genomic_DNA"/>
</dbReference>
<reference evidence="1 2" key="1">
    <citation type="submission" date="2017-05" db="EMBL/GenBank/DDBJ databases">
        <title>Virgibacillus sp. AK90 isolated from a saltern of Kakinada, India.</title>
        <authorList>
            <person name="Gupta V."/>
            <person name="Sidhu C."/>
            <person name="Korpole S."/>
            <person name="Pinnaka A.K."/>
        </authorList>
    </citation>
    <scope>NUCLEOTIDE SEQUENCE [LARGE SCALE GENOMIC DNA]</scope>
    <source>
        <strain evidence="1 2">AK90</strain>
    </source>
</reference>
<accession>A0A3E0WHA1</accession>
<comment type="caution">
    <text evidence="1">The sequence shown here is derived from an EMBL/GenBank/DDBJ whole genome shotgun (WGS) entry which is preliminary data.</text>
</comment>
<organism evidence="1 2">
    <name type="scientific">Virgibacillus dokdonensis</name>
    <dbReference type="NCBI Taxonomy" id="302167"/>
    <lineage>
        <taxon>Bacteria</taxon>
        <taxon>Bacillati</taxon>
        <taxon>Bacillota</taxon>
        <taxon>Bacilli</taxon>
        <taxon>Bacillales</taxon>
        <taxon>Bacillaceae</taxon>
        <taxon>Virgibacillus</taxon>
    </lineage>
</organism>
<name>A0A3E0WHA1_9BACI</name>
<evidence type="ECO:0000313" key="1">
    <source>
        <dbReference type="EMBL" id="RFA31613.1"/>
    </source>
</evidence>
<dbReference type="AlphaFoldDB" id="A0A3E0WHA1"/>
<proteinExistence type="predicted"/>
<sequence>MTLRVRTMSPEDAEKLADLHGEMADQAGGSASASNMRSVLTTIGTAVIGSFIGPTTGGISTLTNLFIGISDTSNKAATASYLEGAEDGFNEIARTLRGGGYLAAEVEQLWITYTSVSTRHEFVQGNQQDPGRAYRVLRVLSPSGGWIEL</sequence>
<dbReference type="RefSeq" id="WP_116279833.1">
    <property type="nucleotide sequence ID" value="NZ_NFZX01000137.1"/>
</dbReference>